<feature type="non-terminal residue" evidence="2">
    <location>
        <position position="125"/>
    </location>
</feature>
<dbReference type="InterPro" id="IPR000157">
    <property type="entry name" value="TIR_dom"/>
</dbReference>
<protein>
    <submittedName>
        <fullName evidence="2">Toll/interleukin-1 receptor domain-containing protein</fullName>
    </submittedName>
</protein>
<evidence type="ECO:0000313" key="3">
    <source>
        <dbReference type="Proteomes" id="UP000532162"/>
    </source>
</evidence>
<dbReference type="EMBL" id="JACCPJ010000006">
    <property type="protein sequence ID" value="NZD63633.1"/>
    <property type="molecule type" value="Genomic_DNA"/>
</dbReference>
<accession>A0A7Z0RPT4</accession>
<dbReference type="Proteomes" id="UP000532162">
    <property type="component" value="Unassembled WGS sequence"/>
</dbReference>
<dbReference type="PROSITE" id="PS50104">
    <property type="entry name" value="TIR"/>
    <property type="match status" value="1"/>
</dbReference>
<organism evidence="2 3">
    <name type="scientific">Rhizobium changzhiense</name>
    <dbReference type="NCBI Taxonomy" id="2692317"/>
    <lineage>
        <taxon>Bacteria</taxon>
        <taxon>Pseudomonadati</taxon>
        <taxon>Pseudomonadota</taxon>
        <taxon>Alphaproteobacteria</taxon>
        <taxon>Hyphomicrobiales</taxon>
        <taxon>Rhizobiaceae</taxon>
        <taxon>Rhizobium/Agrobacterium group</taxon>
        <taxon>Rhizobium</taxon>
    </lineage>
</organism>
<sequence length="125" mass="13973">MADDVFNRSSLISRLVDWVFGFDFFLSYNHGDGKHYPSQLKRQLGKRGFRVFLDQTEYVAGLDLRRETRRQVRRSRKLVVVGRAGALKSPWVKREVDAAVANGKIPVIININGAIEAAAGDAALA</sequence>
<keyword evidence="2" id="KW-0675">Receptor</keyword>
<name>A0A7Z0RPT4_9HYPH</name>
<dbReference type="AlphaFoldDB" id="A0A7Z0RPT4"/>
<dbReference type="Pfam" id="PF13676">
    <property type="entry name" value="TIR_2"/>
    <property type="match status" value="1"/>
</dbReference>
<dbReference type="GO" id="GO:0007165">
    <property type="term" value="P:signal transduction"/>
    <property type="evidence" value="ECO:0007669"/>
    <property type="project" value="InterPro"/>
</dbReference>
<dbReference type="SUPFAM" id="SSF52200">
    <property type="entry name" value="Toll/Interleukin receptor TIR domain"/>
    <property type="match status" value="1"/>
</dbReference>
<reference evidence="2 3" key="1">
    <citation type="submission" date="2020-07" db="EMBL/GenBank/DDBJ databases">
        <authorList>
            <person name="Sun Q."/>
        </authorList>
    </citation>
    <scope>NUCLEOTIDE SEQUENCE [LARGE SCALE GENOMIC DNA]</scope>
    <source>
        <strain evidence="2 3">WYCCWR 11290</strain>
    </source>
</reference>
<comment type="caution">
    <text evidence="2">The sequence shown here is derived from an EMBL/GenBank/DDBJ whole genome shotgun (WGS) entry which is preliminary data.</text>
</comment>
<dbReference type="Gene3D" id="3.40.50.10140">
    <property type="entry name" value="Toll/interleukin-1 receptor homology (TIR) domain"/>
    <property type="match status" value="1"/>
</dbReference>
<evidence type="ECO:0000313" key="2">
    <source>
        <dbReference type="EMBL" id="NZD63633.1"/>
    </source>
</evidence>
<proteinExistence type="predicted"/>
<dbReference type="InterPro" id="IPR035897">
    <property type="entry name" value="Toll_tir_struct_dom_sf"/>
</dbReference>
<feature type="domain" description="TIR" evidence="1">
    <location>
        <begin position="20"/>
        <end position="125"/>
    </location>
</feature>
<dbReference type="RefSeq" id="WP_180695742.1">
    <property type="nucleotide sequence ID" value="NZ_JACCPJ010000006.1"/>
</dbReference>
<gene>
    <name evidence="2" type="ORF">HX900_21430</name>
</gene>
<evidence type="ECO:0000259" key="1">
    <source>
        <dbReference type="PROSITE" id="PS50104"/>
    </source>
</evidence>